<sequence>MSAASSPLSSPPRSPVIYKLQKSIWDVNDIEELHKDLLTYVHFLHKDRSVKYQKTEWVRDTSEPSEGGDLPAPDRHLDPDVPDAVNSMIEESRYIFPVHPENSLPGIVFNTIEPIKAPIDPQNPSNTPKPGVAGDYPAPRWMRRSRDATNVTLIKRWGNGFGKTGSNYWWHKWGQETWERCLPDLYNLSGFFQRRDPLKAEHIESACELAIRDINEEGRAKIYVVPTPWTGDGMIRACGKEQDYLEERDFIVFIRTHEAGGQSSIMIVNQRSGLCLYSDPAWDLRSTSDIPSHSQAIFRDTVKLVRNWYRIHKAPAETQDLIDHATFVIPNFQLESSNDLWKCGLYNADFARCVLREGNYSLETTWSQYAAEKQIAGDNYHELLLDYWVWLIVDEFGPRGGNNIKGLRPKPNQSFDEWANAADAMARNGRSRRSANANQAEERVEGLRPARPDRSLVAQDSIQIAEEDPIAPSNTHNPDDLIRNGDPDPSTYQDDVRRRDCPIEGTRKEQNQRVEMENLRRGMCRAKAERRELRLNLPKNATRPSDYTLDDFLLAQDDPIEDVAWKTKPWDPYLPLTMPEGYLPPSMRRAKELWEEDKDAARVERETAENLAQSEANGSRALRARRNFTYTK</sequence>
<feature type="region of interest" description="Disordered" evidence="1">
    <location>
        <begin position="425"/>
        <end position="511"/>
    </location>
</feature>
<gene>
    <name evidence="3" type="ORF">GQ607_001994</name>
    <name evidence="2" type="ORF">GQ607_017913</name>
</gene>
<organism evidence="2 4">
    <name type="scientific">Colletotrichum asianum</name>
    <dbReference type="NCBI Taxonomy" id="702518"/>
    <lineage>
        <taxon>Eukaryota</taxon>
        <taxon>Fungi</taxon>
        <taxon>Dikarya</taxon>
        <taxon>Ascomycota</taxon>
        <taxon>Pezizomycotina</taxon>
        <taxon>Sordariomycetes</taxon>
        <taxon>Hypocreomycetidae</taxon>
        <taxon>Glomerellales</taxon>
        <taxon>Glomerellaceae</taxon>
        <taxon>Colletotrichum</taxon>
        <taxon>Colletotrichum gloeosporioides species complex</taxon>
    </lineage>
</organism>
<name>A0A8H3ZG40_9PEZI</name>
<evidence type="ECO:0000313" key="3">
    <source>
        <dbReference type="EMBL" id="KAF0330590.1"/>
    </source>
</evidence>
<feature type="region of interest" description="Disordered" evidence="1">
    <location>
        <begin position="57"/>
        <end position="78"/>
    </location>
</feature>
<comment type="caution">
    <text evidence="2">The sequence shown here is derived from an EMBL/GenBank/DDBJ whole genome shotgun (WGS) entry which is preliminary data.</text>
</comment>
<dbReference type="Proteomes" id="UP000434172">
    <property type="component" value="Unassembled WGS sequence"/>
</dbReference>
<feature type="compositionally biased region" description="Basic and acidic residues" evidence="1">
    <location>
        <begin position="494"/>
        <end position="511"/>
    </location>
</feature>
<protein>
    <submittedName>
        <fullName evidence="2">Uncharacterized protein</fullName>
    </submittedName>
</protein>
<reference evidence="2 4" key="1">
    <citation type="submission" date="2019-12" db="EMBL/GenBank/DDBJ databases">
        <title>A genome sequence resource for the geographically widespread anthracnose pathogen Colletotrichum asianum.</title>
        <authorList>
            <person name="Meng Y."/>
        </authorList>
    </citation>
    <scope>NUCLEOTIDE SEQUENCE [LARGE SCALE GENOMIC DNA]</scope>
    <source>
        <strain evidence="2 4">ICMP 18580</strain>
    </source>
</reference>
<dbReference type="EMBL" id="WOWK01000301">
    <property type="protein sequence ID" value="KAF0314857.1"/>
    <property type="molecule type" value="Genomic_DNA"/>
</dbReference>
<evidence type="ECO:0000313" key="2">
    <source>
        <dbReference type="EMBL" id="KAF0314857.1"/>
    </source>
</evidence>
<keyword evidence="4" id="KW-1185">Reference proteome</keyword>
<dbReference type="EMBL" id="WOWK01000006">
    <property type="protein sequence ID" value="KAF0330590.1"/>
    <property type="molecule type" value="Genomic_DNA"/>
</dbReference>
<evidence type="ECO:0000313" key="4">
    <source>
        <dbReference type="Proteomes" id="UP000434172"/>
    </source>
</evidence>
<feature type="compositionally biased region" description="Basic and acidic residues" evidence="1">
    <location>
        <begin position="477"/>
        <end position="486"/>
    </location>
</feature>
<dbReference type="AlphaFoldDB" id="A0A8H3ZG40"/>
<feature type="compositionally biased region" description="Basic and acidic residues" evidence="1">
    <location>
        <begin position="596"/>
        <end position="608"/>
    </location>
</feature>
<feature type="compositionally biased region" description="Low complexity" evidence="1">
    <location>
        <begin position="425"/>
        <end position="438"/>
    </location>
</feature>
<feature type="region of interest" description="Disordered" evidence="1">
    <location>
        <begin position="596"/>
        <end position="632"/>
    </location>
</feature>
<accession>A0A8H3ZG40</accession>
<feature type="compositionally biased region" description="Basic and acidic residues" evidence="1">
    <location>
        <begin position="440"/>
        <end position="454"/>
    </location>
</feature>
<proteinExistence type="predicted"/>
<evidence type="ECO:0000256" key="1">
    <source>
        <dbReference type="SAM" id="MobiDB-lite"/>
    </source>
</evidence>